<proteinExistence type="predicted"/>
<dbReference type="SUPFAM" id="SSF53448">
    <property type="entry name" value="Nucleotide-diphospho-sugar transferases"/>
    <property type="match status" value="1"/>
</dbReference>
<evidence type="ECO:0000313" key="3">
    <source>
        <dbReference type="Proteomes" id="UP000228596"/>
    </source>
</evidence>
<dbReference type="GO" id="GO:0016758">
    <property type="term" value="F:hexosyltransferase activity"/>
    <property type="evidence" value="ECO:0007669"/>
    <property type="project" value="UniProtKB-ARBA"/>
</dbReference>
<dbReference type="InterPro" id="IPR001173">
    <property type="entry name" value="Glyco_trans_2-like"/>
</dbReference>
<dbReference type="Proteomes" id="UP000228596">
    <property type="component" value="Unassembled WGS sequence"/>
</dbReference>
<organism evidence="2 3">
    <name type="scientific">Candidatus Berkelbacteria bacterium CG10_big_fil_rev_8_21_14_0_10_41_12</name>
    <dbReference type="NCBI Taxonomy" id="1974513"/>
    <lineage>
        <taxon>Bacteria</taxon>
        <taxon>Candidatus Berkelbacteria</taxon>
    </lineage>
</organism>
<sequence>MVDNPKPLVSIITPAYNRADLIEETILSVLNQDYPYIEYIVLDDGSTDKTLEVIKRYKSKLIFRTHKNMGETRTVNKGFSIAKGEIVCVISSDDPLLPKAVSTAVEFLNKNKDIIVAYPDWNMIDENAKKIDHIKTFHYSYTNMLRWHHCFPGPGAFIRKSVIRTLEGRDTQFKYVGDFDFWLRAGLIGNFARIPKTLATFRVHSNSASVSAKGKAMAAEHIKLVNKIYSLPNLPKEIKKIKKEAYSSAHYIAGVVAGEGLPSLRIKHYLLAFLQKPSKYLGEYRNRTKIFILEILNQPLKIKDALIRGRKSVCE</sequence>
<reference evidence="3" key="1">
    <citation type="submission" date="2017-09" db="EMBL/GenBank/DDBJ databases">
        <title>Depth-based differentiation of microbial function through sediment-hosted aquifers and enrichment of novel symbionts in the deep terrestrial subsurface.</title>
        <authorList>
            <person name="Probst A.J."/>
            <person name="Ladd B."/>
            <person name="Jarett J.K."/>
            <person name="Geller-Mcgrath D.E."/>
            <person name="Sieber C.M.K."/>
            <person name="Emerson J.B."/>
            <person name="Anantharaman K."/>
            <person name="Thomas B.C."/>
            <person name="Malmstrom R."/>
            <person name="Stieglmeier M."/>
            <person name="Klingl A."/>
            <person name="Woyke T."/>
            <person name="Ryan C.M."/>
            <person name="Banfield J.F."/>
        </authorList>
    </citation>
    <scope>NUCLEOTIDE SEQUENCE [LARGE SCALE GENOMIC DNA]</scope>
</reference>
<comment type="caution">
    <text evidence="2">The sequence shown here is derived from an EMBL/GenBank/DDBJ whole genome shotgun (WGS) entry which is preliminary data.</text>
</comment>
<dbReference type="PANTHER" id="PTHR22916">
    <property type="entry name" value="GLYCOSYLTRANSFERASE"/>
    <property type="match status" value="1"/>
</dbReference>
<dbReference type="PANTHER" id="PTHR22916:SF3">
    <property type="entry name" value="UDP-GLCNAC:BETAGAL BETA-1,3-N-ACETYLGLUCOSAMINYLTRANSFERASE-LIKE PROTEIN 1"/>
    <property type="match status" value="1"/>
</dbReference>
<dbReference type="InterPro" id="IPR029044">
    <property type="entry name" value="Nucleotide-diphossugar_trans"/>
</dbReference>
<feature type="domain" description="Glycosyltransferase 2-like" evidence="1">
    <location>
        <begin position="10"/>
        <end position="163"/>
    </location>
</feature>
<evidence type="ECO:0000259" key="1">
    <source>
        <dbReference type="Pfam" id="PF00535"/>
    </source>
</evidence>
<dbReference type="Pfam" id="PF00535">
    <property type="entry name" value="Glycos_transf_2"/>
    <property type="match status" value="1"/>
</dbReference>
<evidence type="ECO:0000313" key="2">
    <source>
        <dbReference type="EMBL" id="PIT97289.1"/>
    </source>
</evidence>
<protein>
    <recommendedName>
        <fullName evidence="1">Glycosyltransferase 2-like domain-containing protein</fullName>
    </recommendedName>
</protein>
<dbReference type="Gene3D" id="3.90.550.10">
    <property type="entry name" value="Spore Coat Polysaccharide Biosynthesis Protein SpsA, Chain A"/>
    <property type="match status" value="1"/>
</dbReference>
<dbReference type="AlphaFoldDB" id="A0A2M6WX10"/>
<accession>A0A2M6WX10</accession>
<gene>
    <name evidence="2" type="ORF">COT77_02255</name>
</gene>
<dbReference type="EMBL" id="PEZV01000024">
    <property type="protein sequence ID" value="PIT97289.1"/>
    <property type="molecule type" value="Genomic_DNA"/>
</dbReference>
<name>A0A2M6WX10_9BACT</name>
<dbReference type="CDD" id="cd06433">
    <property type="entry name" value="GT_2_WfgS_like"/>
    <property type="match status" value="1"/>
</dbReference>